<feature type="region of interest" description="Disordered" evidence="1">
    <location>
        <begin position="243"/>
        <end position="263"/>
    </location>
</feature>
<feature type="region of interest" description="Disordered" evidence="1">
    <location>
        <begin position="311"/>
        <end position="342"/>
    </location>
</feature>
<dbReference type="OrthoDB" id="3771671at2759"/>
<reference evidence="2" key="1">
    <citation type="journal article" date="2020" name="Stud. Mycol.">
        <title>101 Dothideomycetes genomes: a test case for predicting lifestyles and emergence of pathogens.</title>
        <authorList>
            <person name="Haridas S."/>
            <person name="Albert R."/>
            <person name="Binder M."/>
            <person name="Bloem J."/>
            <person name="Labutti K."/>
            <person name="Salamov A."/>
            <person name="Andreopoulos B."/>
            <person name="Baker S."/>
            <person name="Barry K."/>
            <person name="Bills G."/>
            <person name="Bluhm B."/>
            <person name="Cannon C."/>
            <person name="Castanera R."/>
            <person name="Culley D."/>
            <person name="Daum C."/>
            <person name="Ezra D."/>
            <person name="Gonzalez J."/>
            <person name="Henrissat B."/>
            <person name="Kuo A."/>
            <person name="Liang C."/>
            <person name="Lipzen A."/>
            <person name="Lutzoni F."/>
            <person name="Magnuson J."/>
            <person name="Mondo S."/>
            <person name="Nolan M."/>
            <person name="Ohm R."/>
            <person name="Pangilinan J."/>
            <person name="Park H.-J."/>
            <person name="Ramirez L."/>
            <person name="Alfaro M."/>
            <person name="Sun H."/>
            <person name="Tritt A."/>
            <person name="Yoshinaga Y."/>
            <person name="Zwiers L.-H."/>
            <person name="Turgeon B."/>
            <person name="Goodwin S."/>
            <person name="Spatafora J."/>
            <person name="Crous P."/>
            <person name="Grigoriev I."/>
        </authorList>
    </citation>
    <scope>NUCLEOTIDE SEQUENCE</scope>
    <source>
        <strain evidence="2">CBS 119687</strain>
    </source>
</reference>
<dbReference type="EMBL" id="ML977500">
    <property type="protein sequence ID" value="KAF2132498.1"/>
    <property type="molecule type" value="Genomic_DNA"/>
</dbReference>
<feature type="compositionally biased region" description="Acidic residues" evidence="1">
    <location>
        <begin position="311"/>
        <end position="320"/>
    </location>
</feature>
<evidence type="ECO:0000313" key="3">
    <source>
        <dbReference type="Proteomes" id="UP000799771"/>
    </source>
</evidence>
<dbReference type="Proteomes" id="UP000799771">
    <property type="component" value="Unassembled WGS sequence"/>
</dbReference>
<keyword evidence="3" id="KW-1185">Reference proteome</keyword>
<feature type="region of interest" description="Disordered" evidence="1">
    <location>
        <begin position="65"/>
        <end position="104"/>
    </location>
</feature>
<dbReference type="RefSeq" id="XP_033526885.1">
    <property type="nucleotide sequence ID" value="XM_033662285.1"/>
</dbReference>
<feature type="region of interest" description="Disordered" evidence="1">
    <location>
        <begin position="434"/>
        <end position="480"/>
    </location>
</feature>
<proteinExistence type="predicted"/>
<accession>A0A6A6AMY2</accession>
<dbReference type="GeneID" id="54402717"/>
<name>A0A6A6AMY2_9PLEO</name>
<evidence type="ECO:0000256" key="1">
    <source>
        <dbReference type="SAM" id="MobiDB-lite"/>
    </source>
</evidence>
<feature type="region of interest" description="Disordered" evidence="1">
    <location>
        <begin position="663"/>
        <end position="684"/>
    </location>
</feature>
<gene>
    <name evidence="2" type="ORF">P153DRAFT_165853</name>
</gene>
<organism evidence="2 3">
    <name type="scientific">Dothidotthia symphoricarpi CBS 119687</name>
    <dbReference type="NCBI Taxonomy" id="1392245"/>
    <lineage>
        <taxon>Eukaryota</taxon>
        <taxon>Fungi</taxon>
        <taxon>Dikarya</taxon>
        <taxon>Ascomycota</taxon>
        <taxon>Pezizomycotina</taxon>
        <taxon>Dothideomycetes</taxon>
        <taxon>Pleosporomycetidae</taxon>
        <taxon>Pleosporales</taxon>
        <taxon>Dothidotthiaceae</taxon>
        <taxon>Dothidotthia</taxon>
    </lineage>
</organism>
<sequence length="684" mass="74269">MHETHNRIPSTVKQYILRSSPLKGMERPVRSFKSFIRTVPPNPGFESSRTLIPRPAMGKRLLRSPAVLPPLPDSPMRESVEWEDGRELSATPSDEGRASSPVIPEALDGGAGEMGVWESSPDCIQQVQLLPIQEPAFDVPGFPNHDPLRPELAQLPPLENESANSSSLPHLAIPLRGETPISCVEVAHAKLAHTSDVVSPISNLSTKLKAFASVYIGSPRERNANWEQAAFDAEGSCTGGCARSTASSQSKRILPDAGGSKLADDAMTSHAMEQPGPSEDYDSALEDPHERLLAAKPRSLDEAVLGEFNFEYDNDGDESESSSRPPSPPPKDDELLPSPLEWKKSFTGSTLDKIVLERQARSSSALGRKSPYPQATACPHCSHSKRQDPKTRPHLWSSSDPVSSPRKKTPQFEVIIDRPRKKETLLANLLHHAGLKSSKKRTQAAQAVTIARRSPPPPLHPPRPPPPPAISARQSPTSLSRLPGRLALVRRSESSSPQPLRASIVNISPVSERSRRSSLVAFISDESDEHSSPAMPMTRMPGTALASPTSPYMVSPTSPLAVEVSVSPPAHVAPLSPQISWPLLREPDAHVESTLDADGCKPGLLQKAKGAREAWRQHHREVRHEKLKQSIRVLGPTGYVVVERCARCERGLMEGGDKERIRMPGYMGGDAGSRSIEIPGTATA</sequence>
<protein>
    <submittedName>
        <fullName evidence="2">Uncharacterized protein</fullName>
    </submittedName>
</protein>
<feature type="compositionally biased region" description="Basic and acidic residues" evidence="1">
    <location>
        <begin position="75"/>
        <end position="87"/>
    </location>
</feature>
<evidence type="ECO:0000313" key="2">
    <source>
        <dbReference type="EMBL" id="KAF2132498.1"/>
    </source>
</evidence>
<dbReference type="AlphaFoldDB" id="A0A6A6AMY2"/>
<feature type="region of interest" description="Disordered" evidence="1">
    <location>
        <begin position="360"/>
        <end position="416"/>
    </location>
</feature>
<feature type="compositionally biased region" description="Pro residues" evidence="1">
    <location>
        <begin position="454"/>
        <end position="469"/>
    </location>
</feature>